<dbReference type="InterPro" id="IPR039555">
    <property type="entry name" value="TraF/TrbB"/>
</dbReference>
<reference evidence="2" key="1">
    <citation type="journal article" date="2011" name="ISME J.">
        <title>The endosymbionts of the deep-sea tubeworms Riftia pachyptila and Tevnia jerichonana share an identical physiology as revealed by proteogenomic analyses.</title>
        <authorList>
            <person name="Gardebrecht A."/>
            <person name="Markert S."/>
            <person name="Felbeck H."/>
            <person name="Thuermer A."/>
            <person name="Albrecht D."/>
            <person name="Wollherr A."/>
            <person name="Kabisch J."/>
            <person name="Lehmann R."/>
            <person name="Daniel R."/>
            <person name="Liesegang H."/>
            <person name="Hecker M."/>
            <person name="Sievert S.M."/>
            <person name="Schweder T."/>
        </authorList>
    </citation>
    <scope>NUCLEOTIDE SEQUENCE [LARGE SCALE GENOMIC DNA]</scope>
</reference>
<keyword evidence="1" id="KW-0732">Signal</keyword>
<dbReference type="InterPro" id="IPR014110">
    <property type="entry name" value="TraF"/>
</dbReference>
<dbReference type="CDD" id="cd01659">
    <property type="entry name" value="TRX_superfamily"/>
    <property type="match status" value="1"/>
</dbReference>
<dbReference type="SUPFAM" id="SSF52833">
    <property type="entry name" value="Thioredoxin-like"/>
    <property type="match status" value="1"/>
</dbReference>
<accession>G2DBS0</accession>
<keyword evidence="3" id="KW-1185">Reference proteome</keyword>
<dbReference type="Pfam" id="PF13728">
    <property type="entry name" value="TraF"/>
    <property type="match status" value="1"/>
</dbReference>
<dbReference type="NCBIfam" id="TIGR02739">
    <property type="entry name" value="TraF"/>
    <property type="match status" value="1"/>
</dbReference>
<comment type="caution">
    <text evidence="2">The sequence shown here is derived from an EMBL/GenBank/DDBJ whole genome shotgun (WGS) entry which is preliminary data.</text>
</comment>
<feature type="chain" id="PRO_5003428759" evidence="1">
    <location>
        <begin position="19"/>
        <end position="287"/>
    </location>
</feature>
<dbReference type="Gene3D" id="3.40.30.10">
    <property type="entry name" value="Glutaredoxin"/>
    <property type="match status" value="1"/>
</dbReference>
<gene>
    <name evidence="2" type="primary">traF</name>
    <name evidence="2" type="ORF">Rifp1Sym_au00130</name>
</gene>
<proteinExistence type="predicted"/>
<evidence type="ECO:0000256" key="1">
    <source>
        <dbReference type="SAM" id="SignalP"/>
    </source>
</evidence>
<sequence>MKGWVLLWGILAMGGAYAAPGEPVMPKDGRYSGTPGGGVPVVYYERHSEGWFWYQDPEPEPEAEEPETPSPVPADPVAALSAFQEELEVAKARAILEPTDENLKTYLRLNQLAMKRAGNFAQAWQRMVWTTPALDSRLTHPVNDQAVQVFNDEKLRLVDGFLAKTARSHGLFFFFKGSCPFCHKFAPILKAFAEAYGFHVIPISLDGGTLPDFPNPRSNAEVAVKLNVDTVPAVFLVNPRDRAIHPVAFGYVSWSELRRRIYTLMNGQPPNPLLQTQLSGGQIDANE</sequence>
<dbReference type="EMBL" id="AFOC01000021">
    <property type="protein sequence ID" value="EGV51933.1"/>
    <property type="molecule type" value="Genomic_DNA"/>
</dbReference>
<evidence type="ECO:0000313" key="3">
    <source>
        <dbReference type="Proteomes" id="UP000004491"/>
    </source>
</evidence>
<name>G2DBS0_9GAMM</name>
<dbReference type="AlphaFoldDB" id="G2DBS0"/>
<feature type="signal peptide" evidence="1">
    <location>
        <begin position="1"/>
        <end position="18"/>
    </location>
</feature>
<dbReference type="RefSeq" id="WP_005960067.1">
    <property type="nucleotide sequence ID" value="NZ_AFOC01000021.1"/>
</dbReference>
<protein>
    <submittedName>
        <fullName evidence="2">IncF plasmid conjugative transfer pilus assembly protein TraF</fullName>
    </submittedName>
</protein>
<dbReference type="Proteomes" id="UP000004491">
    <property type="component" value="Unassembled WGS sequence"/>
</dbReference>
<evidence type="ECO:0000313" key="2">
    <source>
        <dbReference type="EMBL" id="EGV51933.1"/>
    </source>
</evidence>
<dbReference type="InterPro" id="IPR036249">
    <property type="entry name" value="Thioredoxin-like_sf"/>
</dbReference>
<organism evidence="2 3">
    <name type="scientific">endosymbiont of Riftia pachyptila</name>
    <name type="common">vent Ph05</name>
    <dbReference type="NCBI Taxonomy" id="1048808"/>
    <lineage>
        <taxon>Bacteria</taxon>
        <taxon>Pseudomonadati</taxon>
        <taxon>Pseudomonadota</taxon>
        <taxon>Gammaproteobacteria</taxon>
        <taxon>sulfur-oxidizing symbionts</taxon>
    </lineage>
</organism>